<name>A0ABV9WKB5_9ACTN</name>
<dbReference type="EMBL" id="JBHSIU010000135">
    <property type="protein sequence ID" value="MFC5008722.1"/>
    <property type="molecule type" value="Genomic_DNA"/>
</dbReference>
<comment type="caution">
    <text evidence="2">The sequence shown here is derived from an EMBL/GenBank/DDBJ whole genome shotgun (WGS) entry which is preliminary data.</text>
</comment>
<evidence type="ECO:0000313" key="3">
    <source>
        <dbReference type="Proteomes" id="UP001595912"/>
    </source>
</evidence>
<keyword evidence="3" id="KW-1185">Reference proteome</keyword>
<evidence type="ECO:0000259" key="1">
    <source>
        <dbReference type="Pfam" id="PF19631"/>
    </source>
</evidence>
<dbReference type="Proteomes" id="UP001595912">
    <property type="component" value="Unassembled WGS sequence"/>
</dbReference>
<reference evidence="3" key="1">
    <citation type="journal article" date="2019" name="Int. J. Syst. Evol. Microbiol.">
        <title>The Global Catalogue of Microorganisms (GCM) 10K type strain sequencing project: providing services to taxonomists for standard genome sequencing and annotation.</title>
        <authorList>
            <consortium name="The Broad Institute Genomics Platform"/>
            <consortium name="The Broad Institute Genome Sequencing Center for Infectious Disease"/>
            <person name="Wu L."/>
            <person name="Ma J."/>
        </authorList>
    </citation>
    <scope>NUCLEOTIDE SEQUENCE [LARGE SCALE GENOMIC DNA]</scope>
    <source>
        <strain evidence="3">CGMCC 4.7152</strain>
    </source>
</reference>
<dbReference type="Pfam" id="PF19631">
    <property type="entry name" value="Trypco2"/>
    <property type="match status" value="1"/>
</dbReference>
<gene>
    <name evidence="2" type="ORF">ACFPIJ_64275</name>
</gene>
<protein>
    <submittedName>
        <fullName evidence="2">Trypco2 family protein</fullName>
    </submittedName>
</protein>
<accession>A0ABV9WKB5</accession>
<dbReference type="RefSeq" id="WP_380129424.1">
    <property type="nucleotide sequence ID" value="NZ_JBHSIU010000135.1"/>
</dbReference>
<organism evidence="2 3">
    <name type="scientific">Dactylosporangium cerinum</name>
    <dbReference type="NCBI Taxonomy" id="1434730"/>
    <lineage>
        <taxon>Bacteria</taxon>
        <taxon>Bacillati</taxon>
        <taxon>Actinomycetota</taxon>
        <taxon>Actinomycetes</taxon>
        <taxon>Micromonosporales</taxon>
        <taxon>Micromonosporaceae</taxon>
        <taxon>Dactylosporangium</taxon>
    </lineage>
</organism>
<proteinExistence type="predicted"/>
<feature type="domain" description="Trypsin-co-occurring" evidence="1">
    <location>
        <begin position="7"/>
        <end position="84"/>
    </location>
</feature>
<sequence length="105" mass="11170">MSDVEGVGLAEVIRQLRGDLYLAGWQGEGKDPKFALGPIELEFAVVVDSSRGGKAAAKLWVVDVAADGRRSSQVTHRIKLVLQPTDAEGRPTVVSGPMVEGEETP</sequence>
<dbReference type="InterPro" id="IPR045608">
    <property type="entry name" value="Trypco2"/>
</dbReference>
<evidence type="ECO:0000313" key="2">
    <source>
        <dbReference type="EMBL" id="MFC5008722.1"/>
    </source>
</evidence>